<sequence length="150" mass="16998">MPADTILIYRLTPVQIALINRLAASDGIAMDGLTYPDLVAHQELEKLGFAEMRVGPRKKIKVVITDQGLQVRAAGYISKKPVVRLTAPQFLALRFLAERPRHFNDIPAQMKDTVRRLRLRGWATGEEDAEGLFWTVLTVEGWELLKLLDY</sequence>
<dbReference type="Proteomes" id="UP001156702">
    <property type="component" value="Unassembled WGS sequence"/>
</dbReference>
<proteinExistence type="predicted"/>
<keyword evidence="2" id="KW-1185">Reference proteome</keyword>
<evidence type="ECO:0000313" key="1">
    <source>
        <dbReference type="EMBL" id="GLR49897.1"/>
    </source>
</evidence>
<accession>A0ABQ5ZH10</accession>
<name>A0ABQ5ZH10_9HYPH</name>
<dbReference type="EMBL" id="BSOP01000007">
    <property type="protein sequence ID" value="GLR49897.1"/>
    <property type="molecule type" value="Genomic_DNA"/>
</dbReference>
<reference evidence="2" key="1">
    <citation type="journal article" date="2019" name="Int. J. Syst. Evol. Microbiol.">
        <title>The Global Catalogue of Microorganisms (GCM) 10K type strain sequencing project: providing services to taxonomists for standard genome sequencing and annotation.</title>
        <authorList>
            <consortium name="The Broad Institute Genomics Platform"/>
            <consortium name="The Broad Institute Genome Sequencing Center for Infectious Disease"/>
            <person name="Wu L."/>
            <person name="Ma J."/>
        </authorList>
    </citation>
    <scope>NUCLEOTIDE SEQUENCE [LARGE SCALE GENOMIC DNA]</scope>
    <source>
        <strain evidence="2">NBRC 102122</strain>
    </source>
</reference>
<comment type="caution">
    <text evidence="1">The sequence shown here is derived from an EMBL/GenBank/DDBJ whole genome shotgun (WGS) entry which is preliminary data.</text>
</comment>
<evidence type="ECO:0000313" key="2">
    <source>
        <dbReference type="Proteomes" id="UP001156702"/>
    </source>
</evidence>
<gene>
    <name evidence="1" type="ORF">GCM10007923_11020</name>
</gene>
<organism evidence="1 2">
    <name type="scientific">Shinella yambaruensis</name>
    <dbReference type="NCBI Taxonomy" id="415996"/>
    <lineage>
        <taxon>Bacteria</taxon>
        <taxon>Pseudomonadati</taxon>
        <taxon>Pseudomonadota</taxon>
        <taxon>Alphaproteobacteria</taxon>
        <taxon>Hyphomicrobiales</taxon>
        <taxon>Rhizobiaceae</taxon>
        <taxon>Shinella</taxon>
    </lineage>
</organism>
<dbReference type="RefSeq" id="WP_244770042.1">
    <property type="nucleotide sequence ID" value="NZ_BSOP01000007.1"/>
</dbReference>
<protein>
    <submittedName>
        <fullName evidence="1">Uncharacterized protein</fullName>
    </submittedName>
</protein>